<dbReference type="Proteomes" id="UP000315647">
    <property type="component" value="Chromosome"/>
</dbReference>
<sequence>MSFLKRTAGFLTGTVRSVGSTLNVLTGGISVKTEDVPISPTVIDSLSLSDIEQWMKRNMLTVDEPVKVAVVRERHGDLYKISYVVLNQRNKRCKDSEGRIRAQAQLVREISPDLNEFLGNHNSVLLNL</sequence>
<evidence type="ECO:0000313" key="1">
    <source>
        <dbReference type="EMBL" id="QDT30671.1"/>
    </source>
</evidence>
<accession>A0A517QGB1</accession>
<dbReference type="EMBL" id="CP037421">
    <property type="protein sequence ID" value="QDT30671.1"/>
    <property type="molecule type" value="Genomic_DNA"/>
</dbReference>
<dbReference type="RefSeq" id="WP_145452533.1">
    <property type="nucleotide sequence ID" value="NZ_CP037421.1"/>
</dbReference>
<keyword evidence="2" id="KW-1185">Reference proteome</keyword>
<gene>
    <name evidence="1" type="ORF">Enr10x_60390</name>
</gene>
<organism evidence="1 2">
    <name type="scientific">Gimesia panareensis</name>
    <dbReference type="NCBI Taxonomy" id="2527978"/>
    <lineage>
        <taxon>Bacteria</taxon>
        <taxon>Pseudomonadati</taxon>
        <taxon>Planctomycetota</taxon>
        <taxon>Planctomycetia</taxon>
        <taxon>Planctomycetales</taxon>
        <taxon>Planctomycetaceae</taxon>
        <taxon>Gimesia</taxon>
    </lineage>
</organism>
<name>A0A517QGB1_9PLAN</name>
<evidence type="ECO:0000313" key="2">
    <source>
        <dbReference type="Proteomes" id="UP000315647"/>
    </source>
</evidence>
<reference evidence="1 2" key="1">
    <citation type="submission" date="2019-03" db="EMBL/GenBank/DDBJ databases">
        <title>Deep-cultivation of Planctomycetes and their phenomic and genomic characterization uncovers novel biology.</title>
        <authorList>
            <person name="Wiegand S."/>
            <person name="Jogler M."/>
            <person name="Boedeker C."/>
            <person name="Pinto D."/>
            <person name="Vollmers J."/>
            <person name="Rivas-Marin E."/>
            <person name="Kohn T."/>
            <person name="Peeters S.H."/>
            <person name="Heuer A."/>
            <person name="Rast P."/>
            <person name="Oberbeckmann S."/>
            <person name="Bunk B."/>
            <person name="Jeske O."/>
            <person name="Meyerdierks A."/>
            <person name="Storesund J.E."/>
            <person name="Kallscheuer N."/>
            <person name="Luecker S."/>
            <person name="Lage O.M."/>
            <person name="Pohl T."/>
            <person name="Merkel B.J."/>
            <person name="Hornburger P."/>
            <person name="Mueller R.-W."/>
            <person name="Bruemmer F."/>
            <person name="Labrenz M."/>
            <person name="Spormann A.M."/>
            <person name="Op den Camp H."/>
            <person name="Overmann J."/>
            <person name="Amann R."/>
            <person name="Jetten M.S.M."/>
            <person name="Mascher T."/>
            <person name="Medema M.H."/>
            <person name="Devos D.P."/>
            <person name="Kaster A.-K."/>
            <person name="Ovreas L."/>
            <person name="Rohde M."/>
            <person name="Galperin M.Y."/>
            <person name="Jogler C."/>
        </authorList>
    </citation>
    <scope>NUCLEOTIDE SEQUENCE [LARGE SCALE GENOMIC DNA]</scope>
    <source>
        <strain evidence="1 2">Enr10</strain>
    </source>
</reference>
<protein>
    <submittedName>
        <fullName evidence="1">Uncharacterized protein</fullName>
    </submittedName>
</protein>
<proteinExistence type="predicted"/>
<dbReference type="AlphaFoldDB" id="A0A517QGB1"/>